<dbReference type="PROSITE" id="PS51188">
    <property type="entry name" value="ZF_CR"/>
    <property type="match status" value="1"/>
</dbReference>
<dbReference type="Gene3D" id="2.60.260.20">
    <property type="entry name" value="Urease metallochaperone UreE, N-terminal domain"/>
    <property type="match status" value="2"/>
</dbReference>
<organism evidence="11 12">
    <name type="scientific">Absidia repens</name>
    <dbReference type="NCBI Taxonomy" id="90262"/>
    <lineage>
        <taxon>Eukaryota</taxon>
        <taxon>Fungi</taxon>
        <taxon>Fungi incertae sedis</taxon>
        <taxon>Mucoromycota</taxon>
        <taxon>Mucoromycotina</taxon>
        <taxon>Mucoromycetes</taxon>
        <taxon>Mucorales</taxon>
        <taxon>Cunninghamellaceae</taxon>
        <taxon>Absidia</taxon>
    </lineage>
</organism>
<protein>
    <recommendedName>
        <fullName evidence="6">DnaJ homolog 1, mitochondrial</fullName>
    </recommendedName>
</protein>
<feature type="compositionally biased region" description="Basic and acidic residues" evidence="8">
    <location>
        <begin position="530"/>
        <end position="541"/>
    </location>
</feature>
<dbReference type="InterPro" id="IPR018253">
    <property type="entry name" value="DnaJ_domain_CS"/>
</dbReference>
<dbReference type="PROSITE" id="PS50076">
    <property type="entry name" value="DNAJ_2"/>
    <property type="match status" value="1"/>
</dbReference>
<evidence type="ECO:0000256" key="4">
    <source>
        <dbReference type="ARBA" id="ARBA00022833"/>
    </source>
</evidence>
<evidence type="ECO:0000256" key="6">
    <source>
        <dbReference type="ARBA" id="ARBA00072890"/>
    </source>
</evidence>
<dbReference type="PANTHER" id="PTHR43096">
    <property type="entry name" value="DNAJ HOMOLOG 1, MITOCHONDRIAL-RELATED"/>
    <property type="match status" value="1"/>
</dbReference>
<dbReference type="GO" id="GO:0042026">
    <property type="term" value="P:protein refolding"/>
    <property type="evidence" value="ECO:0007669"/>
    <property type="project" value="TreeGrafter"/>
</dbReference>
<feature type="domain" description="J" evidence="9">
    <location>
        <begin position="73"/>
        <end position="137"/>
    </location>
</feature>
<evidence type="ECO:0000256" key="8">
    <source>
        <dbReference type="SAM" id="MobiDB-lite"/>
    </source>
</evidence>
<dbReference type="OrthoDB" id="10256793at2759"/>
<feature type="compositionally biased region" description="Polar residues" evidence="8">
    <location>
        <begin position="478"/>
        <end position="488"/>
    </location>
</feature>
<evidence type="ECO:0000256" key="3">
    <source>
        <dbReference type="ARBA" id="ARBA00022771"/>
    </source>
</evidence>
<dbReference type="GO" id="GO:0008270">
    <property type="term" value="F:zinc ion binding"/>
    <property type="evidence" value="ECO:0007669"/>
    <property type="project" value="UniProtKB-KW"/>
</dbReference>
<dbReference type="PROSITE" id="PS00636">
    <property type="entry name" value="DNAJ_1"/>
    <property type="match status" value="1"/>
</dbReference>
<dbReference type="Gene3D" id="1.10.287.110">
    <property type="entry name" value="DnaJ domain"/>
    <property type="match status" value="1"/>
</dbReference>
<keyword evidence="4 7" id="KW-0862">Zinc</keyword>
<dbReference type="InterPro" id="IPR001305">
    <property type="entry name" value="HSP_DnaJ_Cys-rich_dom"/>
</dbReference>
<dbReference type="GO" id="GO:0005737">
    <property type="term" value="C:cytoplasm"/>
    <property type="evidence" value="ECO:0007669"/>
    <property type="project" value="TreeGrafter"/>
</dbReference>
<evidence type="ECO:0000256" key="2">
    <source>
        <dbReference type="ARBA" id="ARBA00022737"/>
    </source>
</evidence>
<feature type="compositionally biased region" description="Basic and acidic residues" evidence="8">
    <location>
        <begin position="463"/>
        <end position="475"/>
    </location>
</feature>
<dbReference type="GO" id="GO:0031072">
    <property type="term" value="F:heat shock protein binding"/>
    <property type="evidence" value="ECO:0007669"/>
    <property type="project" value="InterPro"/>
</dbReference>
<dbReference type="AlphaFoldDB" id="A0A1X2IYX0"/>
<evidence type="ECO:0000256" key="1">
    <source>
        <dbReference type="ARBA" id="ARBA00022723"/>
    </source>
</evidence>
<evidence type="ECO:0000256" key="5">
    <source>
        <dbReference type="ARBA" id="ARBA00023186"/>
    </source>
</evidence>
<dbReference type="InterPro" id="IPR001623">
    <property type="entry name" value="DnaJ_domain"/>
</dbReference>
<dbReference type="FunFam" id="2.10.230.10:FF:000001">
    <property type="entry name" value="DnaJ subfamily A member 2"/>
    <property type="match status" value="1"/>
</dbReference>
<dbReference type="GO" id="GO:0051082">
    <property type="term" value="F:unfolded protein binding"/>
    <property type="evidence" value="ECO:0007669"/>
    <property type="project" value="InterPro"/>
</dbReference>
<keyword evidence="12" id="KW-1185">Reference proteome</keyword>
<dbReference type="GO" id="GO:0009408">
    <property type="term" value="P:response to heat"/>
    <property type="evidence" value="ECO:0007669"/>
    <property type="project" value="InterPro"/>
</dbReference>
<sequence>MFFSRTTWRTASCSSHALKNAIKTSCQRQQQHPLHVLSVNSIKNNVSGVDALPAIHRQKRSFHASGAHMSKKDPYDVLGVQKSASQGDIKKAYYALAKKYHPDTNKEKDSREKFVQIQEAYEILSDEQKRQQYDQFGHGFEGGGPGGAGGFHGGPGGFDPNDIFSQFFGGGFRGGAGGFGGQTGSDPFRNVVGDDLQTPLTLSFMEAVKGATKVVQVNRVTNCSTCHGSGLKDGKQKSTCGVCQGSGVQTIAMGGFHMQTTCQACGGAGSSIPSGSACSPCSGVGKVRERKTVQVHVPPGVDHNSRIRVTGEGDAPLKGHGPNGDLFVSLNVMPSKIFRRSNYDILLDAKIPFHKALLGGKIRIPTVDGDVELRVPSGSQPGDNIAMRGRGIQRLRSTVHGDQIITLKIELPRSLRGEARDLIEKYASLVDEDYRVESSPTPPPTPPSSPQPSSSNENATRNSSKDSSDGSDKNKSSTQDTTKNNTLENGEIQDDTIDGDGDKKPKDTNDEQKQTGFFKNAFGKLKGKICHGDSDKNKKES</sequence>
<dbReference type="InterPro" id="IPR002939">
    <property type="entry name" value="DnaJ_C"/>
</dbReference>
<proteinExistence type="inferred from homology"/>
<evidence type="ECO:0000256" key="7">
    <source>
        <dbReference type="PROSITE-ProRule" id="PRU00546"/>
    </source>
</evidence>
<gene>
    <name evidence="11" type="ORF">BCR42DRAFT_403056</name>
</gene>
<dbReference type="Gene3D" id="2.10.230.10">
    <property type="entry name" value="Heat shock protein DnaJ, cysteine-rich domain"/>
    <property type="match status" value="1"/>
</dbReference>
<keyword evidence="1 7" id="KW-0479">Metal-binding</keyword>
<keyword evidence="2" id="KW-0677">Repeat</keyword>
<dbReference type="EMBL" id="MCGE01000002">
    <property type="protein sequence ID" value="ORZ24490.1"/>
    <property type="molecule type" value="Genomic_DNA"/>
</dbReference>
<feature type="compositionally biased region" description="Pro residues" evidence="8">
    <location>
        <begin position="440"/>
        <end position="450"/>
    </location>
</feature>
<dbReference type="InterPro" id="IPR012724">
    <property type="entry name" value="DnaJ"/>
</dbReference>
<dbReference type="CDD" id="cd10747">
    <property type="entry name" value="DnaJ_C"/>
    <property type="match status" value="1"/>
</dbReference>
<dbReference type="CDD" id="cd06257">
    <property type="entry name" value="DnaJ"/>
    <property type="match status" value="1"/>
</dbReference>
<dbReference type="InterPro" id="IPR036869">
    <property type="entry name" value="J_dom_sf"/>
</dbReference>
<dbReference type="SUPFAM" id="SSF46565">
    <property type="entry name" value="Chaperone J-domain"/>
    <property type="match status" value="1"/>
</dbReference>
<dbReference type="InterPro" id="IPR036410">
    <property type="entry name" value="HSP_DnaJ_Cys-rich_dom_sf"/>
</dbReference>
<name>A0A1X2IYX0_9FUNG</name>
<evidence type="ECO:0000259" key="9">
    <source>
        <dbReference type="PROSITE" id="PS50076"/>
    </source>
</evidence>
<feature type="region of interest" description="Disordered" evidence="8">
    <location>
        <begin position="433"/>
        <end position="541"/>
    </location>
</feature>
<dbReference type="Pfam" id="PF01556">
    <property type="entry name" value="DnaJ_C"/>
    <property type="match status" value="1"/>
</dbReference>
<dbReference type="STRING" id="90262.A0A1X2IYX0"/>
<dbReference type="GO" id="GO:0005524">
    <property type="term" value="F:ATP binding"/>
    <property type="evidence" value="ECO:0007669"/>
    <property type="project" value="InterPro"/>
</dbReference>
<dbReference type="InterPro" id="IPR008971">
    <property type="entry name" value="HSP40/DnaJ_pept-bd"/>
</dbReference>
<evidence type="ECO:0000313" key="12">
    <source>
        <dbReference type="Proteomes" id="UP000193560"/>
    </source>
</evidence>
<dbReference type="PANTHER" id="PTHR43096:SF52">
    <property type="entry name" value="DNAJ HOMOLOG 1, MITOCHONDRIAL-RELATED"/>
    <property type="match status" value="1"/>
</dbReference>
<evidence type="ECO:0000313" key="11">
    <source>
        <dbReference type="EMBL" id="ORZ24490.1"/>
    </source>
</evidence>
<dbReference type="Proteomes" id="UP000193560">
    <property type="component" value="Unassembled WGS sequence"/>
</dbReference>
<reference evidence="11 12" key="1">
    <citation type="submission" date="2016-07" db="EMBL/GenBank/DDBJ databases">
        <title>Pervasive Adenine N6-methylation of Active Genes in Fungi.</title>
        <authorList>
            <consortium name="DOE Joint Genome Institute"/>
            <person name="Mondo S.J."/>
            <person name="Dannebaum R.O."/>
            <person name="Kuo R.C."/>
            <person name="Labutti K."/>
            <person name="Haridas S."/>
            <person name="Kuo A."/>
            <person name="Salamov A."/>
            <person name="Ahrendt S.R."/>
            <person name="Lipzen A."/>
            <person name="Sullivan W."/>
            <person name="Andreopoulos W.B."/>
            <person name="Clum A."/>
            <person name="Lindquist E."/>
            <person name="Daum C."/>
            <person name="Ramamoorthy G.K."/>
            <person name="Gryganskyi A."/>
            <person name="Culley D."/>
            <person name="Magnuson J.K."/>
            <person name="James T.Y."/>
            <person name="O'Malley M.A."/>
            <person name="Stajich J.E."/>
            <person name="Spatafora J.W."/>
            <person name="Visel A."/>
            <person name="Grigoriev I.V."/>
        </authorList>
    </citation>
    <scope>NUCLEOTIDE SEQUENCE [LARGE SCALE GENOMIC DNA]</scope>
    <source>
        <strain evidence="11 12">NRRL 1336</strain>
    </source>
</reference>
<dbReference type="SUPFAM" id="SSF57938">
    <property type="entry name" value="DnaJ/Hsp40 cysteine-rich domain"/>
    <property type="match status" value="1"/>
</dbReference>
<keyword evidence="3 7" id="KW-0863">Zinc-finger</keyword>
<dbReference type="Pfam" id="PF00226">
    <property type="entry name" value="DnaJ"/>
    <property type="match status" value="1"/>
</dbReference>
<dbReference type="FunFam" id="2.60.260.20:FF:000005">
    <property type="entry name" value="Chaperone protein dnaJ 1, mitochondrial"/>
    <property type="match status" value="1"/>
</dbReference>
<dbReference type="SUPFAM" id="SSF49493">
    <property type="entry name" value="HSP40/DnaJ peptide-binding domain"/>
    <property type="match status" value="2"/>
</dbReference>
<dbReference type="HAMAP" id="MF_01152">
    <property type="entry name" value="DnaJ"/>
    <property type="match status" value="1"/>
</dbReference>
<evidence type="ECO:0000259" key="10">
    <source>
        <dbReference type="PROSITE" id="PS51188"/>
    </source>
</evidence>
<comment type="caution">
    <text evidence="11">The sequence shown here is derived from an EMBL/GenBank/DDBJ whole genome shotgun (WGS) entry which is preliminary data.</text>
</comment>
<accession>A0A1X2IYX0</accession>
<dbReference type="PRINTS" id="PR00625">
    <property type="entry name" value="JDOMAIN"/>
</dbReference>
<dbReference type="Pfam" id="PF00684">
    <property type="entry name" value="DnaJ_CXXCXGXG"/>
    <property type="match status" value="1"/>
</dbReference>
<dbReference type="SMART" id="SM00271">
    <property type="entry name" value="DnaJ"/>
    <property type="match status" value="1"/>
</dbReference>
<keyword evidence="5" id="KW-0143">Chaperone</keyword>
<feature type="zinc finger region" description="CR-type" evidence="7">
    <location>
        <begin position="210"/>
        <end position="290"/>
    </location>
</feature>
<dbReference type="NCBIfam" id="NF008035">
    <property type="entry name" value="PRK10767.1"/>
    <property type="match status" value="1"/>
</dbReference>
<dbReference type="CDD" id="cd10719">
    <property type="entry name" value="DnaJ_zf"/>
    <property type="match status" value="1"/>
</dbReference>
<feature type="domain" description="CR-type" evidence="10">
    <location>
        <begin position="210"/>
        <end position="290"/>
    </location>
</feature>
<feature type="compositionally biased region" description="Basic and acidic residues" evidence="8">
    <location>
        <begin position="500"/>
        <end position="513"/>
    </location>
</feature>